<dbReference type="AlphaFoldDB" id="A0A1S8ND55"/>
<dbReference type="EMBL" id="LZYZ01000002">
    <property type="protein sequence ID" value="OOM14389.1"/>
    <property type="molecule type" value="Genomic_DNA"/>
</dbReference>
<keyword evidence="1" id="KW-0812">Transmembrane</keyword>
<accession>A0A1S8ND55</accession>
<evidence type="ECO:0000313" key="4">
    <source>
        <dbReference type="Proteomes" id="UP000191154"/>
    </source>
</evidence>
<keyword evidence="1" id="KW-1133">Transmembrane helix</keyword>
<comment type="caution">
    <text evidence="3">The sequence shown here is derived from an EMBL/GenBank/DDBJ whole genome shotgun (WGS) entry which is preliminary data.</text>
</comment>
<dbReference type="InterPro" id="IPR024478">
    <property type="entry name" value="HlyB_4HB_MCP"/>
</dbReference>
<protein>
    <submittedName>
        <fullName evidence="3">Four helix bundle sensory module for signal transduction</fullName>
    </submittedName>
</protein>
<sequence length="86" mass="9846">MKFFINLSVKKKLVSTFFIISIFIVLIGVQGILGSAKINDASQEIYNNNLISIRNLEEIKANINDIKANMLRIVFERDRSKLDKCI</sequence>
<dbReference type="Proteomes" id="UP000191154">
    <property type="component" value="Unassembled WGS sequence"/>
</dbReference>
<dbReference type="Pfam" id="PF12729">
    <property type="entry name" value="4HB_MCP_1"/>
    <property type="match status" value="1"/>
</dbReference>
<gene>
    <name evidence="3" type="ORF">CLOSAC_12620</name>
</gene>
<name>A0A1S8ND55_CLOSA</name>
<reference evidence="3 4" key="1">
    <citation type="submission" date="2016-05" db="EMBL/GenBank/DDBJ databases">
        <title>Microbial solvent formation.</title>
        <authorList>
            <person name="Poehlein A."/>
            <person name="Montoya Solano J.D."/>
            <person name="Flitsch S."/>
            <person name="Krabben P."/>
            <person name="Duerre P."/>
            <person name="Daniel R."/>
        </authorList>
    </citation>
    <scope>NUCLEOTIDE SEQUENCE [LARGE SCALE GENOMIC DNA]</scope>
    <source>
        <strain evidence="3 4">L1-8</strain>
    </source>
</reference>
<evidence type="ECO:0000259" key="2">
    <source>
        <dbReference type="Pfam" id="PF12729"/>
    </source>
</evidence>
<keyword evidence="1" id="KW-0472">Membrane</keyword>
<evidence type="ECO:0000256" key="1">
    <source>
        <dbReference type="SAM" id="Phobius"/>
    </source>
</evidence>
<organism evidence="3 4">
    <name type="scientific">Clostridium saccharobutylicum</name>
    <dbReference type="NCBI Taxonomy" id="169679"/>
    <lineage>
        <taxon>Bacteria</taxon>
        <taxon>Bacillati</taxon>
        <taxon>Bacillota</taxon>
        <taxon>Clostridia</taxon>
        <taxon>Eubacteriales</taxon>
        <taxon>Clostridiaceae</taxon>
        <taxon>Clostridium</taxon>
    </lineage>
</organism>
<evidence type="ECO:0000313" key="3">
    <source>
        <dbReference type="EMBL" id="OOM14389.1"/>
    </source>
</evidence>
<feature type="transmembrane region" description="Helical" evidence="1">
    <location>
        <begin position="12"/>
        <end position="33"/>
    </location>
</feature>
<proteinExistence type="predicted"/>
<feature type="domain" description="Chemotaxis methyl-accepting receptor HlyB-like 4HB MCP" evidence="2">
    <location>
        <begin position="6"/>
        <end position="84"/>
    </location>
</feature>